<evidence type="ECO:0000256" key="2">
    <source>
        <dbReference type="ARBA" id="ARBA00022695"/>
    </source>
</evidence>
<dbReference type="GO" id="GO:0016787">
    <property type="term" value="F:hydrolase activity"/>
    <property type="evidence" value="ECO:0007669"/>
    <property type="project" value="UniProtKB-KW"/>
</dbReference>
<keyword evidence="1" id="KW-0808">Transferase</keyword>
<keyword evidence="2" id="KW-0548">Nucleotidyltransferase</keyword>
<evidence type="ECO:0000256" key="5">
    <source>
        <dbReference type="ARBA" id="ARBA00022801"/>
    </source>
</evidence>
<gene>
    <name evidence="8" type="ORF">DUI87_03407</name>
</gene>
<evidence type="ECO:0000259" key="7">
    <source>
        <dbReference type="Pfam" id="PF06817"/>
    </source>
</evidence>
<reference evidence="8 9" key="1">
    <citation type="submission" date="2018-07" db="EMBL/GenBank/DDBJ databases">
        <title>A high quality draft genome assembly of the barn swallow (H. rustica rustica).</title>
        <authorList>
            <person name="Formenti G."/>
            <person name="Chiara M."/>
            <person name="Poveda L."/>
            <person name="Francoijs K.-J."/>
            <person name="Bonisoli-Alquati A."/>
            <person name="Canova L."/>
            <person name="Gianfranceschi L."/>
            <person name="Horner D.S."/>
            <person name="Saino N."/>
        </authorList>
    </citation>
    <scope>NUCLEOTIDE SEQUENCE [LARGE SCALE GENOMIC DNA]</scope>
    <source>
        <strain evidence="8">Chelidonia</strain>
        <tissue evidence="8">Blood</tissue>
    </source>
</reference>
<dbReference type="Gene3D" id="3.30.70.270">
    <property type="match status" value="1"/>
</dbReference>
<evidence type="ECO:0000256" key="3">
    <source>
        <dbReference type="ARBA" id="ARBA00022722"/>
    </source>
</evidence>
<evidence type="ECO:0000256" key="6">
    <source>
        <dbReference type="ARBA" id="ARBA00022918"/>
    </source>
</evidence>
<dbReference type="SUPFAM" id="SSF56672">
    <property type="entry name" value="DNA/RNA polymerases"/>
    <property type="match status" value="1"/>
</dbReference>
<evidence type="ECO:0000313" key="9">
    <source>
        <dbReference type="Proteomes" id="UP000269221"/>
    </source>
</evidence>
<dbReference type="GO" id="GO:0003964">
    <property type="term" value="F:RNA-directed DNA polymerase activity"/>
    <property type="evidence" value="ECO:0007669"/>
    <property type="project" value="UniProtKB-KW"/>
</dbReference>
<keyword evidence="4" id="KW-0255">Endonuclease</keyword>
<keyword evidence="3" id="KW-0540">Nuclease</keyword>
<sequence length="191" mass="21570">MLARLQLTEGLHLKDDNWNFVSVDNSEQGTWPRVKGFELQEDKVQRMPPWRYLGLEIGKRTIVPQKLEIKAKIQTLADVHQLCGALNWCDPSLVIPDLLTHCLFSWFHPQIKDAGKQPGRLCLGSYLEVRRSHDGSPINFSDPLSRVCLSISTVVALHHLYLLSRSRGSQDPTGSDELALPAIRTFPRHGA</sequence>
<evidence type="ECO:0000256" key="1">
    <source>
        <dbReference type="ARBA" id="ARBA00022679"/>
    </source>
</evidence>
<dbReference type="Pfam" id="PF06817">
    <property type="entry name" value="RVT_thumb"/>
    <property type="match status" value="1"/>
</dbReference>
<comment type="caution">
    <text evidence="8">The sequence shown here is derived from an EMBL/GenBank/DDBJ whole genome shotgun (WGS) entry which is preliminary data.</text>
</comment>
<dbReference type="Proteomes" id="UP000269221">
    <property type="component" value="Unassembled WGS sequence"/>
</dbReference>
<dbReference type="InterPro" id="IPR043502">
    <property type="entry name" value="DNA/RNA_pol_sf"/>
</dbReference>
<dbReference type="PANTHER" id="PTHR41694:SF5">
    <property type="entry name" value="RIBONUCLEASE H"/>
    <property type="match status" value="1"/>
</dbReference>
<keyword evidence="5" id="KW-0378">Hydrolase</keyword>
<dbReference type="GO" id="GO:0004519">
    <property type="term" value="F:endonuclease activity"/>
    <property type="evidence" value="ECO:0007669"/>
    <property type="project" value="UniProtKB-KW"/>
</dbReference>
<feature type="domain" description="Reverse transcriptase thumb" evidence="7">
    <location>
        <begin position="64"/>
        <end position="106"/>
    </location>
</feature>
<evidence type="ECO:0000256" key="4">
    <source>
        <dbReference type="ARBA" id="ARBA00022759"/>
    </source>
</evidence>
<dbReference type="InterPro" id="IPR043128">
    <property type="entry name" value="Rev_trsase/Diguanyl_cyclase"/>
</dbReference>
<dbReference type="EMBL" id="QRBI01000094">
    <property type="protein sequence ID" value="RMC19842.1"/>
    <property type="molecule type" value="Genomic_DNA"/>
</dbReference>
<keyword evidence="6" id="KW-0695">RNA-directed DNA polymerase</keyword>
<accession>A0A3M0L2P5</accession>
<proteinExistence type="predicted"/>
<keyword evidence="9" id="KW-1185">Reference proteome</keyword>
<protein>
    <recommendedName>
        <fullName evidence="7">Reverse transcriptase thumb domain-containing protein</fullName>
    </recommendedName>
</protein>
<dbReference type="InterPro" id="IPR010661">
    <property type="entry name" value="RVT_thumb"/>
</dbReference>
<name>A0A3M0L2P5_HIRRU</name>
<evidence type="ECO:0000313" key="8">
    <source>
        <dbReference type="EMBL" id="RMC19842.1"/>
    </source>
</evidence>
<dbReference type="PANTHER" id="PTHR41694">
    <property type="entry name" value="ENDOGENOUS RETROVIRUS GROUP K MEMBER POL PROTEIN"/>
    <property type="match status" value="1"/>
</dbReference>
<dbReference type="AlphaFoldDB" id="A0A3M0L2P5"/>
<organism evidence="8 9">
    <name type="scientific">Hirundo rustica rustica</name>
    <dbReference type="NCBI Taxonomy" id="333673"/>
    <lineage>
        <taxon>Eukaryota</taxon>
        <taxon>Metazoa</taxon>
        <taxon>Chordata</taxon>
        <taxon>Craniata</taxon>
        <taxon>Vertebrata</taxon>
        <taxon>Euteleostomi</taxon>
        <taxon>Archelosauria</taxon>
        <taxon>Archosauria</taxon>
        <taxon>Dinosauria</taxon>
        <taxon>Saurischia</taxon>
        <taxon>Theropoda</taxon>
        <taxon>Coelurosauria</taxon>
        <taxon>Aves</taxon>
        <taxon>Neognathae</taxon>
        <taxon>Neoaves</taxon>
        <taxon>Telluraves</taxon>
        <taxon>Australaves</taxon>
        <taxon>Passeriformes</taxon>
        <taxon>Sylvioidea</taxon>
        <taxon>Hirundinidae</taxon>
        <taxon>Hirundo</taxon>
    </lineage>
</organism>